<feature type="compositionally biased region" description="Basic and acidic residues" evidence="1">
    <location>
        <begin position="64"/>
        <end position="76"/>
    </location>
</feature>
<evidence type="ECO:0008006" key="4">
    <source>
        <dbReference type="Google" id="ProtNLM"/>
    </source>
</evidence>
<gene>
    <name evidence="2" type="ORF">SAMN04489717_3663</name>
</gene>
<feature type="compositionally biased region" description="Polar residues" evidence="1">
    <location>
        <begin position="172"/>
        <end position="192"/>
    </location>
</feature>
<feature type="compositionally biased region" description="Low complexity" evidence="1">
    <location>
        <begin position="193"/>
        <end position="211"/>
    </location>
</feature>
<dbReference type="Proteomes" id="UP000198983">
    <property type="component" value="Chromosome I"/>
</dbReference>
<dbReference type="EMBL" id="LT629732">
    <property type="protein sequence ID" value="SDS72772.1"/>
    <property type="molecule type" value="Genomic_DNA"/>
</dbReference>
<dbReference type="AlphaFoldDB" id="A0A1H1UJU5"/>
<evidence type="ECO:0000256" key="1">
    <source>
        <dbReference type="SAM" id="MobiDB-lite"/>
    </source>
</evidence>
<protein>
    <recommendedName>
        <fullName evidence="4">Transposase IS116/IS110/IS902 family protein</fullName>
    </recommendedName>
</protein>
<sequence>MIYTPRPLATRIKALKTEAYQLEKQIEQLITTQARQLLEGQGIGPDSAAALLIVAGDVGLTGFRGDRGDLAPDHRPTSSVHTRCRRDGLAGQVSDAHRSSVSPSNGRRSAGRAAASAGASDVLCVAESVCACATASHETNARHPAGSSKAHPSTAETSTASASSQPRLATDAPSTHSCKPSNNYVVRFSSTESPRPLRSCSRRPAPAWSPRPRSRSIVGLAHSSSVVDRSDSPPAARAAGGGPFRGGPSVLPDRSLMRWSGRAA</sequence>
<feature type="compositionally biased region" description="Low complexity" evidence="1">
    <location>
        <begin position="223"/>
        <end position="238"/>
    </location>
</feature>
<evidence type="ECO:0000313" key="3">
    <source>
        <dbReference type="Proteomes" id="UP000198983"/>
    </source>
</evidence>
<feature type="region of interest" description="Disordered" evidence="1">
    <location>
        <begin position="64"/>
        <end position="113"/>
    </location>
</feature>
<feature type="compositionally biased region" description="Low complexity" evidence="1">
    <location>
        <begin position="153"/>
        <end position="164"/>
    </location>
</feature>
<keyword evidence="3" id="KW-1185">Reference proteome</keyword>
<accession>A0A1H1UJU5</accession>
<reference evidence="2 3" key="1">
    <citation type="submission" date="2016-10" db="EMBL/GenBank/DDBJ databases">
        <authorList>
            <person name="de Groot N.N."/>
        </authorList>
    </citation>
    <scope>NUCLEOTIDE SEQUENCE [LARGE SCALE GENOMIC DNA]</scope>
    <source>
        <strain evidence="2 3">DSM 22024</strain>
    </source>
</reference>
<name>A0A1H1UJU5_9ACTN</name>
<feature type="region of interest" description="Disordered" evidence="1">
    <location>
        <begin position="138"/>
        <end position="264"/>
    </location>
</feature>
<evidence type="ECO:0000313" key="2">
    <source>
        <dbReference type="EMBL" id="SDS72772.1"/>
    </source>
</evidence>
<proteinExistence type="predicted"/>
<organism evidence="2 3">
    <name type="scientific">Actinopolymorpha singaporensis</name>
    <dbReference type="NCBI Taxonomy" id="117157"/>
    <lineage>
        <taxon>Bacteria</taxon>
        <taxon>Bacillati</taxon>
        <taxon>Actinomycetota</taxon>
        <taxon>Actinomycetes</taxon>
        <taxon>Propionibacteriales</taxon>
        <taxon>Actinopolymorphaceae</taxon>
        <taxon>Actinopolymorpha</taxon>
    </lineage>
</organism>